<evidence type="ECO:0000313" key="8">
    <source>
        <dbReference type="Proteomes" id="UP000187283"/>
    </source>
</evidence>
<dbReference type="EMBL" id="LSSN01000342">
    <property type="protein sequence ID" value="OMJ24438.1"/>
    <property type="molecule type" value="Genomic_DNA"/>
</dbReference>
<evidence type="ECO:0000256" key="2">
    <source>
        <dbReference type="ARBA" id="ARBA00022741"/>
    </source>
</evidence>
<dbReference type="CDD" id="cd16927">
    <property type="entry name" value="HATPase_Hsp90-like"/>
    <property type="match status" value="1"/>
</dbReference>
<dbReference type="SUPFAM" id="SSF54211">
    <property type="entry name" value="Ribosomal protein S5 domain 2-like"/>
    <property type="match status" value="2"/>
</dbReference>
<dbReference type="Gene3D" id="3.40.50.11260">
    <property type="match status" value="1"/>
</dbReference>
<keyword evidence="3" id="KW-0067">ATP-binding</keyword>
<evidence type="ECO:0000313" key="7">
    <source>
        <dbReference type="EMBL" id="OMJ24438.1"/>
    </source>
</evidence>
<gene>
    <name evidence="7" type="ORF">AYI70_g1579</name>
</gene>
<keyword evidence="6" id="KW-1133">Transmembrane helix</keyword>
<sequence length="669" mass="75541">MFAVRLRSLRSVKISSLARPSFSALSIAQKGMNVKPVINTQKFLYSTSDSQKPVKAENVFEFQAETKKLLQIVAHSLYSQREVFIRELISNASDAMEKLRYLSLTDTTLHSQDSPQIDIFVDKDKKTISIQDNGIGMTEKELIENLGTIARSGSKKYIESLNSGETNSSEAAKNIVGQFGVGFYSGFMVGDSIEVFTRSAIEGSKAYHWKSDGYFYFLFLLLFLCFGLGYYSLSEIDDSPVGTKIVINVKEDAAEYLDLNKIKEIVKKYSNFVGFPINVNSEKVNTVDAMWLKDKNSITEQDHEQFFKFISKDYDSPMFSLVYRTDAPISIKSILYIPKYNPESMGFERLKPSVSLYSRKVLIMPNAEKVLPEWLRFIKEIVKKYSNFVGFPINVNSEKVNTVDAMWLKDKNSITEQDHEQFFKFISKDYDSPMFSLVYRTDAPISIKSILYIPKYNPESMGFERLKPSQDIASLLRFESSSSSQGELTSFDEYVARLGEGEQQKEIFYLCTSSRSIGEESPYYEAFKGMGKEVLFMTQTQDEHVMTSLGTYKGKELVSIDSEKARSIVDAYGATNASSRGDSNGGEEGKGEGDAVSKLTKEEADELSAWTWPFFVPSDCDELRFTGGAQDDVADGREFRDDNAAVAMQFGDQPERSDHCWAVQAEGEQ</sequence>
<dbReference type="InterPro" id="IPR020575">
    <property type="entry name" value="Hsp90_N"/>
</dbReference>
<dbReference type="InterPro" id="IPR020568">
    <property type="entry name" value="Ribosomal_Su5_D2-typ_SF"/>
</dbReference>
<dbReference type="GO" id="GO:0005524">
    <property type="term" value="F:ATP binding"/>
    <property type="evidence" value="ECO:0007669"/>
    <property type="project" value="UniProtKB-KW"/>
</dbReference>
<keyword evidence="7" id="KW-0346">Stress response</keyword>
<protein>
    <submittedName>
        <fullName evidence="7">Heat shock protein 75 kDa, mitochondrial</fullName>
    </submittedName>
</protein>
<dbReference type="InterPro" id="IPR036890">
    <property type="entry name" value="HATPase_C_sf"/>
</dbReference>
<dbReference type="PANTHER" id="PTHR11528">
    <property type="entry name" value="HEAT SHOCK PROTEIN 90 FAMILY MEMBER"/>
    <property type="match status" value="1"/>
</dbReference>
<accession>A0A1R1YBY9</accession>
<organism evidence="7 8">
    <name type="scientific">Smittium culicis</name>
    <dbReference type="NCBI Taxonomy" id="133412"/>
    <lineage>
        <taxon>Eukaryota</taxon>
        <taxon>Fungi</taxon>
        <taxon>Fungi incertae sedis</taxon>
        <taxon>Zoopagomycota</taxon>
        <taxon>Kickxellomycotina</taxon>
        <taxon>Harpellomycetes</taxon>
        <taxon>Harpellales</taxon>
        <taxon>Legeriomycetaceae</taxon>
        <taxon>Smittium</taxon>
    </lineage>
</organism>
<evidence type="ECO:0000256" key="6">
    <source>
        <dbReference type="SAM" id="Phobius"/>
    </source>
</evidence>
<dbReference type="Proteomes" id="UP000187283">
    <property type="component" value="Unassembled WGS sequence"/>
</dbReference>
<dbReference type="Pfam" id="PF00183">
    <property type="entry name" value="HSP90"/>
    <property type="match status" value="3"/>
</dbReference>
<feature type="transmembrane region" description="Helical" evidence="6">
    <location>
        <begin position="214"/>
        <end position="233"/>
    </location>
</feature>
<dbReference type="GO" id="GO:0016887">
    <property type="term" value="F:ATP hydrolysis activity"/>
    <property type="evidence" value="ECO:0007669"/>
    <property type="project" value="InterPro"/>
</dbReference>
<evidence type="ECO:0000256" key="5">
    <source>
        <dbReference type="SAM" id="MobiDB-lite"/>
    </source>
</evidence>
<comment type="similarity">
    <text evidence="1">Belongs to the heat shock protein 90 family.</text>
</comment>
<dbReference type="InterPro" id="IPR001404">
    <property type="entry name" value="Hsp90_fam"/>
</dbReference>
<comment type="caution">
    <text evidence="7">The sequence shown here is derived from an EMBL/GenBank/DDBJ whole genome shotgun (WGS) entry which is preliminary data.</text>
</comment>
<keyword evidence="4" id="KW-0143">Chaperone</keyword>
<keyword evidence="2" id="KW-0547">Nucleotide-binding</keyword>
<reference evidence="7 8" key="1">
    <citation type="submission" date="2017-01" db="EMBL/GenBank/DDBJ databases">
        <authorList>
            <person name="Mah S.A."/>
            <person name="Swanson W.J."/>
            <person name="Moy G.W."/>
            <person name="Vacquier V.D."/>
        </authorList>
    </citation>
    <scope>NUCLEOTIDE SEQUENCE [LARGE SCALE GENOMIC DNA]</scope>
    <source>
        <strain evidence="7 8">GSMNP</strain>
    </source>
</reference>
<dbReference type="Pfam" id="PF13589">
    <property type="entry name" value="HATPase_c_3"/>
    <property type="match status" value="1"/>
</dbReference>
<dbReference type="PRINTS" id="PR00775">
    <property type="entry name" value="HEATSHOCK90"/>
</dbReference>
<dbReference type="SUPFAM" id="SSF55874">
    <property type="entry name" value="ATPase domain of HSP90 chaperone/DNA topoisomerase II/histidine kinase"/>
    <property type="match status" value="1"/>
</dbReference>
<name>A0A1R1YBY9_9FUNG</name>
<evidence type="ECO:0000256" key="4">
    <source>
        <dbReference type="ARBA" id="ARBA00023186"/>
    </source>
</evidence>
<proteinExistence type="inferred from homology"/>
<keyword evidence="6" id="KW-0812">Transmembrane</keyword>
<dbReference type="GO" id="GO:0051082">
    <property type="term" value="F:unfolded protein binding"/>
    <property type="evidence" value="ECO:0007669"/>
    <property type="project" value="InterPro"/>
</dbReference>
<dbReference type="Gene3D" id="3.30.565.10">
    <property type="entry name" value="Histidine kinase-like ATPase, C-terminal domain"/>
    <property type="match status" value="1"/>
</dbReference>
<dbReference type="AlphaFoldDB" id="A0A1R1YBY9"/>
<evidence type="ECO:0000256" key="1">
    <source>
        <dbReference type="ARBA" id="ARBA00008239"/>
    </source>
</evidence>
<dbReference type="GO" id="GO:0140662">
    <property type="term" value="F:ATP-dependent protein folding chaperone"/>
    <property type="evidence" value="ECO:0007669"/>
    <property type="project" value="InterPro"/>
</dbReference>
<dbReference type="STRING" id="133412.A0A1R1YBY9"/>
<evidence type="ECO:0000256" key="3">
    <source>
        <dbReference type="ARBA" id="ARBA00022840"/>
    </source>
</evidence>
<dbReference type="OrthoDB" id="28737at2759"/>
<feature type="region of interest" description="Disordered" evidence="5">
    <location>
        <begin position="575"/>
        <end position="595"/>
    </location>
</feature>
<keyword evidence="8" id="KW-1185">Reference proteome</keyword>
<dbReference type="Gene3D" id="3.30.230.80">
    <property type="match status" value="2"/>
</dbReference>
<keyword evidence="6" id="KW-0472">Membrane</keyword>